<name>A0A9R1WGX1_LACSA</name>
<evidence type="ECO:0008006" key="3">
    <source>
        <dbReference type="Google" id="ProtNLM"/>
    </source>
</evidence>
<keyword evidence="2" id="KW-1185">Reference proteome</keyword>
<sequence length="126" mass="14788">MDFVDGTMSMPKEDYDELMNRRRCNTIVQGWLVSSMEKEIKSSVKYATITCDIWVDLEECFGKENAPRAYELRRTVTTIQQGDMYIFAYYTKLRSVWDEIQSLSLTPSCVCRGCKCDVDKEFMMIR</sequence>
<dbReference type="PANTHER" id="PTHR37610:SF98">
    <property type="entry name" value="TRANSCRIPTION FACTOR INTERACTOR AND REGULATOR CCHC(ZN) FAMILY"/>
    <property type="match status" value="1"/>
</dbReference>
<dbReference type="EMBL" id="NBSK02000001">
    <property type="protein sequence ID" value="KAJ0225136.1"/>
    <property type="molecule type" value="Genomic_DNA"/>
</dbReference>
<dbReference type="Proteomes" id="UP000235145">
    <property type="component" value="Unassembled WGS sequence"/>
</dbReference>
<reference evidence="1 2" key="1">
    <citation type="journal article" date="2017" name="Nat. Commun.">
        <title>Genome assembly with in vitro proximity ligation data and whole-genome triplication in lettuce.</title>
        <authorList>
            <person name="Reyes-Chin-Wo S."/>
            <person name="Wang Z."/>
            <person name="Yang X."/>
            <person name="Kozik A."/>
            <person name="Arikit S."/>
            <person name="Song C."/>
            <person name="Xia L."/>
            <person name="Froenicke L."/>
            <person name="Lavelle D.O."/>
            <person name="Truco M.J."/>
            <person name="Xia R."/>
            <person name="Zhu S."/>
            <person name="Xu C."/>
            <person name="Xu H."/>
            <person name="Xu X."/>
            <person name="Cox K."/>
            <person name="Korf I."/>
            <person name="Meyers B.C."/>
            <person name="Michelmore R.W."/>
        </authorList>
    </citation>
    <scope>NUCLEOTIDE SEQUENCE [LARGE SCALE GENOMIC DNA]</scope>
    <source>
        <strain evidence="2">cv. Salinas</strain>
        <tissue evidence="1">Seedlings</tissue>
    </source>
</reference>
<accession>A0A9R1WGX1</accession>
<dbReference type="PANTHER" id="PTHR37610">
    <property type="entry name" value="CCHC-TYPE DOMAIN-CONTAINING PROTEIN"/>
    <property type="match status" value="1"/>
</dbReference>
<dbReference type="AlphaFoldDB" id="A0A9R1WGX1"/>
<comment type="caution">
    <text evidence="1">The sequence shown here is derived from an EMBL/GenBank/DDBJ whole genome shotgun (WGS) entry which is preliminary data.</text>
</comment>
<organism evidence="1 2">
    <name type="scientific">Lactuca sativa</name>
    <name type="common">Garden lettuce</name>
    <dbReference type="NCBI Taxonomy" id="4236"/>
    <lineage>
        <taxon>Eukaryota</taxon>
        <taxon>Viridiplantae</taxon>
        <taxon>Streptophyta</taxon>
        <taxon>Embryophyta</taxon>
        <taxon>Tracheophyta</taxon>
        <taxon>Spermatophyta</taxon>
        <taxon>Magnoliopsida</taxon>
        <taxon>eudicotyledons</taxon>
        <taxon>Gunneridae</taxon>
        <taxon>Pentapetalae</taxon>
        <taxon>asterids</taxon>
        <taxon>campanulids</taxon>
        <taxon>Asterales</taxon>
        <taxon>Asteraceae</taxon>
        <taxon>Cichorioideae</taxon>
        <taxon>Cichorieae</taxon>
        <taxon>Lactucinae</taxon>
        <taxon>Lactuca</taxon>
    </lineage>
</organism>
<protein>
    <recommendedName>
        <fullName evidence="3">Retrotransposon gag domain-containing protein</fullName>
    </recommendedName>
</protein>
<gene>
    <name evidence="1" type="ORF">LSAT_V11C100003040</name>
</gene>
<evidence type="ECO:0000313" key="2">
    <source>
        <dbReference type="Proteomes" id="UP000235145"/>
    </source>
</evidence>
<evidence type="ECO:0000313" key="1">
    <source>
        <dbReference type="EMBL" id="KAJ0225136.1"/>
    </source>
</evidence>
<proteinExistence type="predicted"/>